<evidence type="ECO:0000256" key="1">
    <source>
        <dbReference type="SAM" id="MobiDB-lite"/>
    </source>
</evidence>
<evidence type="ECO:0000313" key="2">
    <source>
        <dbReference type="EMBL" id="KAJ1148201.1"/>
    </source>
</evidence>
<feature type="region of interest" description="Disordered" evidence="1">
    <location>
        <begin position="36"/>
        <end position="58"/>
    </location>
</feature>
<reference evidence="2" key="1">
    <citation type="journal article" date="2022" name="bioRxiv">
        <title>Sequencing and chromosome-scale assembly of the giantPleurodeles waltlgenome.</title>
        <authorList>
            <person name="Brown T."/>
            <person name="Elewa A."/>
            <person name="Iarovenko S."/>
            <person name="Subramanian E."/>
            <person name="Araus A.J."/>
            <person name="Petzold A."/>
            <person name="Susuki M."/>
            <person name="Suzuki K.-i.T."/>
            <person name="Hayashi T."/>
            <person name="Toyoda A."/>
            <person name="Oliveira C."/>
            <person name="Osipova E."/>
            <person name="Leigh N.D."/>
            <person name="Simon A."/>
            <person name="Yun M.H."/>
        </authorList>
    </citation>
    <scope>NUCLEOTIDE SEQUENCE</scope>
    <source>
        <strain evidence="2">20211129_DDA</strain>
        <tissue evidence="2">Liver</tissue>
    </source>
</reference>
<keyword evidence="3" id="KW-1185">Reference proteome</keyword>
<name>A0AAV7R6P7_PLEWA</name>
<sequence length="136" mass="14545">MTSPSWPPRLEAEVLTAAVPFLFSRSQTTYNSDLAGSTMDVADTRPGGRGLALPGYRSTTPSRPGRWELYRVSCPGLAGAGPLPPWVRGRRHGLSGAQELRVNRPLLATRGDGETGGQQAGDELVRHGSVRISCSF</sequence>
<organism evidence="2 3">
    <name type="scientific">Pleurodeles waltl</name>
    <name type="common">Iberian ribbed newt</name>
    <dbReference type="NCBI Taxonomy" id="8319"/>
    <lineage>
        <taxon>Eukaryota</taxon>
        <taxon>Metazoa</taxon>
        <taxon>Chordata</taxon>
        <taxon>Craniata</taxon>
        <taxon>Vertebrata</taxon>
        <taxon>Euteleostomi</taxon>
        <taxon>Amphibia</taxon>
        <taxon>Batrachia</taxon>
        <taxon>Caudata</taxon>
        <taxon>Salamandroidea</taxon>
        <taxon>Salamandridae</taxon>
        <taxon>Pleurodelinae</taxon>
        <taxon>Pleurodeles</taxon>
    </lineage>
</organism>
<dbReference type="AlphaFoldDB" id="A0AAV7R6P7"/>
<protein>
    <submittedName>
        <fullName evidence="2">Uncharacterized protein</fullName>
    </submittedName>
</protein>
<accession>A0AAV7R6P7</accession>
<comment type="caution">
    <text evidence="2">The sequence shown here is derived from an EMBL/GenBank/DDBJ whole genome shotgun (WGS) entry which is preliminary data.</text>
</comment>
<proteinExistence type="predicted"/>
<evidence type="ECO:0000313" key="3">
    <source>
        <dbReference type="Proteomes" id="UP001066276"/>
    </source>
</evidence>
<dbReference type="Proteomes" id="UP001066276">
    <property type="component" value="Chromosome 5"/>
</dbReference>
<dbReference type="EMBL" id="JANPWB010000009">
    <property type="protein sequence ID" value="KAJ1148201.1"/>
    <property type="molecule type" value="Genomic_DNA"/>
</dbReference>
<gene>
    <name evidence="2" type="ORF">NDU88_001038</name>
</gene>